<feature type="repeat" description="ANK" evidence="2">
    <location>
        <begin position="1622"/>
        <end position="1663"/>
    </location>
</feature>
<evidence type="ECO:0000256" key="2">
    <source>
        <dbReference type="PROSITE-ProRule" id="PRU00023"/>
    </source>
</evidence>
<comment type="caution">
    <text evidence="5">The sequence shown here is derived from an EMBL/GenBank/DDBJ whole genome shotgun (WGS) entry which is preliminary data.</text>
</comment>
<dbReference type="SUPFAM" id="SSF48403">
    <property type="entry name" value="Ankyrin repeat"/>
    <property type="match status" value="5"/>
</dbReference>
<protein>
    <recommendedName>
        <fullName evidence="4">Nephrocystin 3-like N-terminal domain-containing protein</fullName>
    </recommendedName>
</protein>
<reference evidence="5" key="1">
    <citation type="submission" date="2021-10" db="EMBL/GenBank/DDBJ databases">
        <authorList>
            <person name="Piombo E."/>
        </authorList>
    </citation>
    <scope>NUCLEOTIDE SEQUENCE</scope>
</reference>
<dbReference type="Gene3D" id="1.25.40.20">
    <property type="entry name" value="Ankyrin repeat-containing domain"/>
    <property type="match status" value="9"/>
</dbReference>
<feature type="repeat" description="ANK" evidence="2">
    <location>
        <begin position="913"/>
        <end position="947"/>
    </location>
</feature>
<dbReference type="PROSITE" id="PS50297">
    <property type="entry name" value="ANK_REP_REGION"/>
    <property type="match status" value="5"/>
</dbReference>
<feature type="repeat" description="ANK" evidence="2">
    <location>
        <begin position="1246"/>
        <end position="1278"/>
    </location>
</feature>
<feature type="repeat" description="ANK" evidence="2">
    <location>
        <begin position="576"/>
        <end position="608"/>
    </location>
</feature>
<feature type="repeat" description="ANK" evidence="2">
    <location>
        <begin position="718"/>
        <end position="750"/>
    </location>
</feature>
<proteinExistence type="predicted"/>
<dbReference type="EMBL" id="CABFNQ020000661">
    <property type="protein sequence ID" value="CAH0021781.1"/>
    <property type="molecule type" value="Genomic_DNA"/>
</dbReference>
<gene>
    <name evidence="5" type="ORF">CRHIZ90672A_00018581</name>
</gene>
<organism evidence="5 6">
    <name type="scientific">Clonostachys rhizophaga</name>
    <dbReference type="NCBI Taxonomy" id="160324"/>
    <lineage>
        <taxon>Eukaryota</taxon>
        <taxon>Fungi</taxon>
        <taxon>Dikarya</taxon>
        <taxon>Ascomycota</taxon>
        <taxon>Pezizomycotina</taxon>
        <taxon>Sordariomycetes</taxon>
        <taxon>Hypocreomycetidae</taxon>
        <taxon>Hypocreales</taxon>
        <taxon>Bionectriaceae</taxon>
        <taxon>Clonostachys</taxon>
    </lineage>
</organism>
<keyword evidence="2" id="KW-0040">ANK repeat</keyword>
<dbReference type="SMART" id="SM00248">
    <property type="entry name" value="ANK"/>
    <property type="match status" value="21"/>
</dbReference>
<dbReference type="Pfam" id="PF00023">
    <property type="entry name" value="Ank"/>
    <property type="match status" value="2"/>
</dbReference>
<evidence type="ECO:0000313" key="5">
    <source>
        <dbReference type="EMBL" id="CAH0021781.1"/>
    </source>
</evidence>
<dbReference type="InterPro" id="IPR056884">
    <property type="entry name" value="NPHP3-like_N"/>
</dbReference>
<dbReference type="PANTHER" id="PTHR24118">
    <property type="entry name" value="POTE ANKYRIN DOMAIN"/>
    <property type="match status" value="1"/>
</dbReference>
<dbReference type="PROSITE" id="PS50088">
    <property type="entry name" value="ANK_REPEAT"/>
    <property type="match status" value="7"/>
</dbReference>
<keyword evidence="6" id="KW-1185">Reference proteome</keyword>
<dbReference type="InterPro" id="IPR002110">
    <property type="entry name" value="Ankyrin_rpt"/>
</dbReference>
<dbReference type="InterPro" id="IPR027417">
    <property type="entry name" value="P-loop_NTPase"/>
</dbReference>
<name>A0A9N9VAY7_9HYPO</name>
<dbReference type="Pfam" id="PF24883">
    <property type="entry name" value="NPHP3_N"/>
    <property type="match status" value="1"/>
</dbReference>
<dbReference type="Pfam" id="PF12796">
    <property type="entry name" value="Ank_2"/>
    <property type="match status" value="4"/>
</dbReference>
<evidence type="ECO:0000259" key="4">
    <source>
        <dbReference type="Pfam" id="PF24883"/>
    </source>
</evidence>
<feature type="region of interest" description="Disordered" evidence="3">
    <location>
        <begin position="1214"/>
        <end position="1239"/>
    </location>
</feature>
<dbReference type="OrthoDB" id="21416at2759"/>
<evidence type="ECO:0000313" key="6">
    <source>
        <dbReference type="Proteomes" id="UP000696573"/>
    </source>
</evidence>
<evidence type="ECO:0000256" key="1">
    <source>
        <dbReference type="ARBA" id="ARBA00022737"/>
    </source>
</evidence>
<feature type="compositionally biased region" description="Basic and acidic residues" evidence="3">
    <location>
        <begin position="1214"/>
        <end position="1223"/>
    </location>
</feature>
<dbReference type="InterPro" id="IPR036770">
    <property type="entry name" value="Ankyrin_rpt-contain_sf"/>
</dbReference>
<feature type="repeat" description="ANK" evidence="2">
    <location>
        <begin position="610"/>
        <end position="636"/>
    </location>
</feature>
<dbReference type="PANTHER" id="PTHR24118:SF99">
    <property type="entry name" value="POTE ANKYRIN DOMAIN FAMILY MEMBER 3C-RELATED"/>
    <property type="match status" value="1"/>
</dbReference>
<sequence length="2119" mass="235287">MSDSESHSDSDAIIIDRDDVSNYNPDNILPKSTDEIKKIREWLEPTSYSVAGGEFRKHLTSHAPGTGQWLTSTDQYRQWLQGEELGLLWIKGIPGSGKSVHVAKLIDELGKTNPGCPVLFFFFRQIIAANHNPQALLRDWLEQVLQYSPPLQRRLWTYIEDGVSLSSLSTDDLLKDLQMAFRGLPDRVFCVADALDEMDTGNDAFLRTIGSLSQWKPAKIKVLISSRPVPRIEIPLRQTPALHIRLEERLVDIDISTYVNSALSESHIPRSEWGEVANAVPGRANGIFLYAKLAMEAFLEPGVDIKAVLAHLPADLNVLYTELLQEHARRSGISPSVQNLILQSVTHATKPLRLLELAEMCRVIDPVGTGRDLRAMKDLVRTACGPLLEILPDETVSVVHHSFTEYLKGSTRSEYEGGYPVLRPGPAHAQLALSCLRYLLITGCLDEIEINIDDSDTEPGFGDENCQYPNSTHVSEAVLELRMKFPFFVYATRNWHAHIRSSEAVSYEQDEINEVLERFLSVDKNIKAWLEVSWPGYGTNARMFTALHLVGRYGLVAYTRKLVAGWSGDLNACDITGKTSLWWAAYEGHATTVRELIAGGADPDHRDGLSGRKPLHEAASKNHHAVVRVLLDAGVDPFTPQGLTDRDIAMEIVSDDSGKPAIAHACEHGHVETVGVFLPYIDLEAMHNCLAWAAEKGQARVVTHMLAQPGVEVEAMVHGSTSLFKACLTRDLATVEVLLEAGANPECLNEVWVRGFGSFEQKGKKPDGSFARYTCLHALCGVPDLEISSHDWDDDDCYEILTLLIKAGADVNRQMEDGTTALHSAVKVSYCLSRLLIEHGVSAQGVDSKGQTPLHYSQVPACIPLLVEEGADINALDVHGDTPLLAALGEYGNEYKVLLILECGADARVLNSAGESTLHVALKSYYATPNIVQALLESGVEPDRRNRKDETALMLSFRSQDAEKIWDLLLSAGADINAQDRTGRTLFWHEISQLSNARSNVDDRESCSPVQFLLDHGALPHLRDHRGRTCLHEAIKTQMVDSASDDKENTQSFDFLLGIGLDHTIVDHDGNTLLHELAAREGSTSAYSRKWVFPLWERLVDTLGLDVDQQNYSGRTPLHVLCDSYPQDAQRHVKDPEPIDFLIKRMRNFDVKDHAGLTALHVASTRTEYCTKKLLEAGLDARATTVEDLTPLHLAAQAQESNIVGMLVRSLHESSRRKSRADPDTPLPNENGDRSKIDGIDAQDINGLTPLYYAIRTGRTETVSILLEAGADVHIGGYVFKACSEFEDENALRNATRHTKLDPLTQREIRVDFSNTHEESYLNKSPSTEFSTGDSRRLEEIAKLLVDHGADTSGLGPSKHSSDRGVIGDCVWQGKAYTASCLIDQVPHSLWVEPGKSAPYSGFLAVSAPAYDPALAKVESFPPVEAGKPNIYNFSLFLRQRQYQLVKELAKRGTRFLPDPRERYHSSHFALLVQHGFTLLVKRIGAIEAERALGQGDWHAFNDSSKAGLWCANRPEDENQSEGRVVHHYTSDVQQIPKPFLLEAVQRELPNFGVVRLLVEDFHVDVNERTWDSDYTDDERRLVYNDSALHYVAEGFCWWHVHHALKYLLKVPGIDINLRVKGGLTPLHVAIRGKNAVFKSRPHAYDSVKRLLKAGADIHAVTKTGESCLSLAKHNDQIVRLLIKHGAKVSSDDVVSAVEAGQVDVLRELLKTIDDDGERLELDLDPALRAAGMLFRKPHPDDGIWSPTVDNVIVIEMIGILIDRGANPLSNYFIIQEESDDYDYWSNRKRIHFMQGAFTLDENLTYCEKTLLHGLLGVTDVQIQPFLVSGIDVNYKNPEGLTVLHAACAIGDLVTRPFNTHNSTTDGPQETVFQRLVTLGADLTTRDERGRTILISLLNSFSWTTSPEWRATLEHIITLAPELVHEADLDSNTPLMYAVRRAVDSAADTETVYRLLSAGASPLVTNKHGESVLHMLARDLGTAGLRELFRDFVSRGVDINGCDTSGETPLFNFASRFPQGPDDRDYTKRKIRGDEYEVPREQGAIALLKELGADFFAKDNKGRGLLHVAASGDVIRFQELTAAGLDPMMENDKQQTAIDIAAAACNNTVLEIFEKKARR</sequence>
<feature type="domain" description="Nephrocystin 3-like N-terminal" evidence="4">
    <location>
        <begin position="65"/>
        <end position="227"/>
    </location>
</feature>
<evidence type="ECO:0000256" key="3">
    <source>
        <dbReference type="SAM" id="MobiDB-lite"/>
    </source>
</evidence>
<accession>A0A9N9VAY7</accession>
<dbReference type="SUPFAM" id="SSF52540">
    <property type="entry name" value="P-loop containing nucleoside triphosphate hydrolases"/>
    <property type="match status" value="1"/>
</dbReference>
<dbReference type="Proteomes" id="UP000696573">
    <property type="component" value="Unassembled WGS sequence"/>
</dbReference>
<feature type="repeat" description="ANK" evidence="2">
    <location>
        <begin position="948"/>
        <end position="981"/>
    </location>
</feature>
<keyword evidence="1" id="KW-0677">Repeat</keyword>
<dbReference type="Gene3D" id="3.40.50.300">
    <property type="entry name" value="P-loop containing nucleotide triphosphate hydrolases"/>
    <property type="match status" value="1"/>
</dbReference>